<reference evidence="5 6" key="1">
    <citation type="submission" date="2021-06" db="EMBL/GenBank/DDBJ databases">
        <title>Description of novel taxa of the family Lachnospiraceae.</title>
        <authorList>
            <person name="Chaplin A.V."/>
            <person name="Sokolova S.R."/>
            <person name="Pikina A.P."/>
            <person name="Korzhanova M."/>
            <person name="Belova V."/>
            <person name="Korostin D."/>
            <person name="Efimov B.A."/>
        </authorList>
    </citation>
    <scope>NUCLEOTIDE SEQUENCE [LARGE SCALE GENOMIC DNA]</scope>
    <source>
        <strain evidence="5 6">ASD4241</strain>
    </source>
</reference>
<name>A0ABS6K5X5_9FIRM</name>
<keyword evidence="1" id="KW-0805">Transcription regulation</keyword>
<dbReference type="Proteomes" id="UP001314681">
    <property type="component" value="Unassembled WGS sequence"/>
</dbReference>
<dbReference type="Pfam" id="PF13377">
    <property type="entry name" value="Peripla_BP_3"/>
    <property type="match status" value="1"/>
</dbReference>
<keyword evidence="2" id="KW-0238">DNA-binding</keyword>
<dbReference type="InterPro" id="IPR028082">
    <property type="entry name" value="Peripla_BP_I"/>
</dbReference>
<organism evidence="5 6">
    <name type="scientific">Diplocloster modestus</name>
    <dbReference type="NCBI Taxonomy" id="2850322"/>
    <lineage>
        <taxon>Bacteria</taxon>
        <taxon>Bacillati</taxon>
        <taxon>Bacillota</taxon>
        <taxon>Clostridia</taxon>
        <taxon>Lachnospirales</taxon>
        <taxon>Lachnospiraceae</taxon>
        <taxon>Diplocloster</taxon>
    </lineage>
</organism>
<dbReference type="PRINTS" id="PR00036">
    <property type="entry name" value="HTHLACI"/>
</dbReference>
<dbReference type="SUPFAM" id="SSF47413">
    <property type="entry name" value="lambda repressor-like DNA-binding domains"/>
    <property type="match status" value="1"/>
</dbReference>
<dbReference type="PROSITE" id="PS50932">
    <property type="entry name" value="HTH_LACI_2"/>
    <property type="match status" value="1"/>
</dbReference>
<proteinExistence type="predicted"/>
<dbReference type="PANTHER" id="PTHR30146:SF109">
    <property type="entry name" value="HTH-TYPE TRANSCRIPTIONAL REGULATOR GALS"/>
    <property type="match status" value="1"/>
</dbReference>
<feature type="domain" description="HTH lacI-type" evidence="4">
    <location>
        <begin position="2"/>
        <end position="56"/>
    </location>
</feature>
<dbReference type="PROSITE" id="PS00356">
    <property type="entry name" value="HTH_LACI_1"/>
    <property type="match status" value="1"/>
</dbReference>
<dbReference type="SMART" id="SM00354">
    <property type="entry name" value="HTH_LACI"/>
    <property type="match status" value="1"/>
</dbReference>
<dbReference type="Gene3D" id="3.40.50.2300">
    <property type="match status" value="2"/>
</dbReference>
<dbReference type="InterPro" id="IPR046335">
    <property type="entry name" value="LacI/GalR-like_sensor"/>
</dbReference>
<dbReference type="PANTHER" id="PTHR30146">
    <property type="entry name" value="LACI-RELATED TRANSCRIPTIONAL REPRESSOR"/>
    <property type="match status" value="1"/>
</dbReference>
<comment type="caution">
    <text evidence="5">The sequence shown here is derived from an EMBL/GenBank/DDBJ whole genome shotgun (WGS) entry which is preliminary data.</text>
</comment>
<keyword evidence="6" id="KW-1185">Reference proteome</keyword>
<protein>
    <submittedName>
        <fullName evidence="5">LacI family transcriptional regulator</fullName>
    </submittedName>
</protein>
<dbReference type="CDD" id="cd06267">
    <property type="entry name" value="PBP1_LacI_sugar_binding-like"/>
    <property type="match status" value="1"/>
</dbReference>
<dbReference type="Pfam" id="PF00356">
    <property type="entry name" value="LacI"/>
    <property type="match status" value="1"/>
</dbReference>
<evidence type="ECO:0000256" key="1">
    <source>
        <dbReference type="ARBA" id="ARBA00023015"/>
    </source>
</evidence>
<dbReference type="InterPro" id="IPR010982">
    <property type="entry name" value="Lambda_DNA-bd_dom_sf"/>
</dbReference>
<keyword evidence="3" id="KW-0804">Transcription</keyword>
<sequence>MASIKDVAKRAGVSTATVSHVLNHTKAVTEETQEKVKAAIEELGYNLNVNASGLKSRRTYNIGVILPKVTQVFFPEVLQGIDDAVSSTRYKIMYQSSDYNFTKEKELVRFLYSNWVDGLIIDSCCPKNSLMNYARELNQMMDGGRKIAIIFTECNVALTGISTIGIDNVKYAKVAMEHLFSKGHRRIAHICGPKDLMMCDDNLEGYRQSLQDAGIRVEEDLIAYGDYSSISGYIATKKLLTGSSDFTAVFSANDQMAIGAIKALKESGRAVPRDVAVIGFDNIFVGTLVEPSLSTINVPKYKLGFESAAKLLKLMEDEKEEVECVELNCQLIVRNSTDEALRQDWELYGW</sequence>
<evidence type="ECO:0000313" key="6">
    <source>
        <dbReference type="Proteomes" id="UP001314681"/>
    </source>
</evidence>
<dbReference type="InterPro" id="IPR000843">
    <property type="entry name" value="HTH_LacI"/>
</dbReference>
<evidence type="ECO:0000313" key="5">
    <source>
        <dbReference type="EMBL" id="MBU9725920.1"/>
    </source>
</evidence>
<dbReference type="Gene3D" id="1.10.260.40">
    <property type="entry name" value="lambda repressor-like DNA-binding domains"/>
    <property type="match status" value="1"/>
</dbReference>
<dbReference type="EMBL" id="JAHQCX010000004">
    <property type="protein sequence ID" value="MBU9725920.1"/>
    <property type="molecule type" value="Genomic_DNA"/>
</dbReference>
<evidence type="ECO:0000259" key="4">
    <source>
        <dbReference type="PROSITE" id="PS50932"/>
    </source>
</evidence>
<dbReference type="CDD" id="cd01392">
    <property type="entry name" value="HTH_LacI"/>
    <property type="match status" value="1"/>
</dbReference>
<evidence type="ECO:0000256" key="2">
    <source>
        <dbReference type="ARBA" id="ARBA00023125"/>
    </source>
</evidence>
<dbReference type="SUPFAM" id="SSF53822">
    <property type="entry name" value="Periplasmic binding protein-like I"/>
    <property type="match status" value="1"/>
</dbReference>
<accession>A0ABS6K5X5</accession>
<evidence type="ECO:0000256" key="3">
    <source>
        <dbReference type="ARBA" id="ARBA00023163"/>
    </source>
</evidence>
<gene>
    <name evidence="5" type="ORF">KTH90_07820</name>
</gene>
<dbReference type="RefSeq" id="WP_238726597.1">
    <property type="nucleotide sequence ID" value="NZ_JAHQCX010000004.1"/>
</dbReference>